<dbReference type="AlphaFoldDB" id="A0A370TNA6"/>
<dbReference type="EMBL" id="NPIC01000003">
    <property type="protein sequence ID" value="RDL36999.1"/>
    <property type="molecule type" value="Genomic_DNA"/>
</dbReference>
<organism evidence="1 2">
    <name type="scientific">Venustampulla echinocandica</name>
    <dbReference type="NCBI Taxonomy" id="2656787"/>
    <lineage>
        <taxon>Eukaryota</taxon>
        <taxon>Fungi</taxon>
        <taxon>Dikarya</taxon>
        <taxon>Ascomycota</taxon>
        <taxon>Pezizomycotina</taxon>
        <taxon>Leotiomycetes</taxon>
        <taxon>Helotiales</taxon>
        <taxon>Pleuroascaceae</taxon>
        <taxon>Venustampulla</taxon>
    </lineage>
</organism>
<proteinExistence type="predicted"/>
<comment type="caution">
    <text evidence="1">The sequence shown here is derived from an EMBL/GenBank/DDBJ whole genome shotgun (WGS) entry which is preliminary data.</text>
</comment>
<name>A0A370TNA6_9HELO</name>
<evidence type="ECO:0000313" key="1">
    <source>
        <dbReference type="EMBL" id="RDL36999.1"/>
    </source>
</evidence>
<reference evidence="1 2" key="1">
    <citation type="journal article" date="2018" name="IMA Fungus">
        <title>IMA Genome-F 9: Draft genome sequence of Annulohypoxylon stygium, Aspergillus mulundensis, Berkeleyomyces basicola (syn. Thielaviopsis basicola), Ceratocystis smalleyi, two Cercospora beticola strains, Coleophoma cylindrospora, Fusarium fracticaudum, Phialophora cf. hyalina, and Morchella septimelata.</title>
        <authorList>
            <person name="Wingfield B.D."/>
            <person name="Bills G.F."/>
            <person name="Dong Y."/>
            <person name="Huang W."/>
            <person name="Nel W.J."/>
            <person name="Swalarsk-Parry B.S."/>
            <person name="Vaghefi N."/>
            <person name="Wilken P.M."/>
            <person name="An Z."/>
            <person name="de Beer Z.W."/>
            <person name="De Vos L."/>
            <person name="Chen L."/>
            <person name="Duong T.A."/>
            <person name="Gao Y."/>
            <person name="Hammerbacher A."/>
            <person name="Kikkert J.R."/>
            <person name="Li Y."/>
            <person name="Li H."/>
            <person name="Li K."/>
            <person name="Li Q."/>
            <person name="Liu X."/>
            <person name="Ma X."/>
            <person name="Naidoo K."/>
            <person name="Pethybridge S.J."/>
            <person name="Sun J."/>
            <person name="Steenkamp E.T."/>
            <person name="van der Nest M.A."/>
            <person name="van Wyk S."/>
            <person name="Wingfield M.J."/>
            <person name="Xiong C."/>
            <person name="Yue Q."/>
            <person name="Zhang X."/>
        </authorList>
    </citation>
    <scope>NUCLEOTIDE SEQUENCE [LARGE SCALE GENOMIC DNA]</scope>
    <source>
        <strain evidence="1 2">BP 5553</strain>
    </source>
</reference>
<protein>
    <submittedName>
        <fullName evidence="1">Uncharacterized protein</fullName>
    </submittedName>
</protein>
<dbReference type="RefSeq" id="XP_031869655.1">
    <property type="nucleotide sequence ID" value="XM_032013055.1"/>
</dbReference>
<gene>
    <name evidence="1" type="ORF">BP5553_04432</name>
</gene>
<dbReference type="Proteomes" id="UP000254866">
    <property type="component" value="Unassembled WGS sequence"/>
</dbReference>
<dbReference type="OrthoDB" id="10284628at2759"/>
<accession>A0A370TNA6</accession>
<evidence type="ECO:0000313" key="2">
    <source>
        <dbReference type="Proteomes" id="UP000254866"/>
    </source>
</evidence>
<sequence>MSWNILSMNPELLKQWEGISDPQKDILRAEHHKPCLARTPINPTTEVVVGSSIDSSGEVVEIYRSDVLQILSQGPITVAPIEKMLYIIGRYANQTYSKYPPYCIAGRYEEDSRKLGGLKVTRDIFFATSFIFIPFMLDQPSQLIPLLVVSPFHRTVELLDSNCSGYGIGALEVELLGRIFGFLAIHLGNRFNPLDWRLRRDAALQQIFHKGESALTVMSNAMAIAFGYEIPGWMTIYFDGHILTDGSLDWENLTFQIQLQDYKAKRLRAASELLHGCFEPYIFSGDDEMNAFAYRFGAHDYAKPLTTYRITRNGIIAALTVTELNLGP</sequence>
<keyword evidence="2" id="KW-1185">Reference proteome</keyword>
<dbReference type="GeneID" id="43597281"/>